<reference evidence="5 6" key="1">
    <citation type="submission" date="2024-02" db="EMBL/GenBank/DDBJ databases">
        <title>High-quality chromosome-scale genome assembly of Pensacola bahiagrass (Paspalum notatum Flugge var. saurae).</title>
        <authorList>
            <person name="Vega J.M."/>
            <person name="Podio M."/>
            <person name="Orjuela J."/>
            <person name="Siena L.A."/>
            <person name="Pessino S.C."/>
            <person name="Combes M.C."/>
            <person name="Mariac C."/>
            <person name="Albertini E."/>
            <person name="Pupilli F."/>
            <person name="Ortiz J.P.A."/>
            <person name="Leblanc O."/>
        </authorList>
    </citation>
    <scope>NUCLEOTIDE SEQUENCE [LARGE SCALE GENOMIC DNA]</scope>
    <source>
        <strain evidence="5">R1</strain>
        <tissue evidence="5">Leaf</tissue>
    </source>
</reference>
<protein>
    <recommendedName>
        <fullName evidence="7">GDSL esterase/lipase LTL1</fullName>
    </recommendedName>
</protein>
<dbReference type="Pfam" id="PF00657">
    <property type="entry name" value="Lipase_GDSL"/>
    <property type="match status" value="1"/>
</dbReference>
<dbReference type="InterPro" id="IPR035669">
    <property type="entry name" value="SGNH_plant_lipase-like"/>
</dbReference>
<dbReference type="GO" id="GO:0016788">
    <property type="term" value="F:hydrolase activity, acting on ester bonds"/>
    <property type="evidence" value="ECO:0007669"/>
    <property type="project" value="InterPro"/>
</dbReference>
<evidence type="ECO:0008006" key="7">
    <source>
        <dbReference type="Google" id="ProtNLM"/>
    </source>
</evidence>
<dbReference type="EMBL" id="CP144751">
    <property type="protein sequence ID" value="WVZ86340.1"/>
    <property type="molecule type" value="Genomic_DNA"/>
</dbReference>
<sequence length="409" mass="44396">MDALLVTLLLLAAAAGAAAAAAPPRAFFVFGDSLVDNGNNNYLMTTARADAPPYGIDFPTHMPTGRFSNGLNIPDIISEHLGSEPALPYLSPDLRGDKLLVGANFASAGVGILNDTGIQFVRIEDHLQAALCSFPASPCMHFTYQSFVVMHACVRGQVNIIRIGQQLQNFQDYQQKLAAFVGEDAATQVVNNALVLITLGGNDFVNNYYLVPFSVRSRQFAIQDYVPFLISEYKKILTVVTDDALCMQRLYELGARRVVVTGTGMIGCVPAELAMHSINGECARDLTEAADLFNPQLVQMLADLNAEVGGDVFIVANTNRVSFDFMFNPQDYGFVTAKVACCGQGPYNGIGLCTPASNVCPNRDVYAYWDAFHPTERANRLIVGQFMHGSTDHISPMNISTILAMDNRV</sequence>
<dbReference type="InterPro" id="IPR001087">
    <property type="entry name" value="GDSL"/>
</dbReference>
<evidence type="ECO:0000256" key="1">
    <source>
        <dbReference type="ARBA" id="ARBA00008668"/>
    </source>
</evidence>
<evidence type="ECO:0000256" key="4">
    <source>
        <dbReference type="SAM" id="SignalP"/>
    </source>
</evidence>
<feature type="signal peptide" evidence="4">
    <location>
        <begin position="1"/>
        <end position="20"/>
    </location>
</feature>
<dbReference type="AlphaFoldDB" id="A0AAQ3U6P9"/>
<dbReference type="InterPro" id="IPR051058">
    <property type="entry name" value="GDSL_Est/Lipase"/>
</dbReference>
<keyword evidence="6" id="KW-1185">Reference proteome</keyword>
<dbReference type="GO" id="GO:0016042">
    <property type="term" value="P:lipid catabolic process"/>
    <property type="evidence" value="ECO:0007669"/>
    <property type="project" value="UniProtKB-KW"/>
</dbReference>
<gene>
    <name evidence="5" type="ORF">U9M48_033138</name>
</gene>
<proteinExistence type="inferred from homology"/>
<dbReference type="InterPro" id="IPR036514">
    <property type="entry name" value="SGNH_hydro_sf"/>
</dbReference>
<keyword evidence="4" id="KW-0732">Signal</keyword>
<dbReference type="Gene3D" id="3.40.50.1110">
    <property type="entry name" value="SGNH hydrolase"/>
    <property type="match status" value="1"/>
</dbReference>
<evidence type="ECO:0000256" key="2">
    <source>
        <dbReference type="ARBA" id="ARBA00022801"/>
    </source>
</evidence>
<evidence type="ECO:0000313" key="5">
    <source>
        <dbReference type="EMBL" id="WVZ86340.1"/>
    </source>
</evidence>
<comment type="similarity">
    <text evidence="1">Belongs to the 'GDSL' lipolytic enzyme family.</text>
</comment>
<organism evidence="5 6">
    <name type="scientific">Paspalum notatum var. saurae</name>
    <dbReference type="NCBI Taxonomy" id="547442"/>
    <lineage>
        <taxon>Eukaryota</taxon>
        <taxon>Viridiplantae</taxon>
        <taxon>Streptophyta</taxon>
        <taxon>Embryophyta</taxon>
        <taxon>Tracheophyta</taxon>
        <taxon>Spermatophyta</taxon>
        <taxon>Magnoliopsida</taxon>
        <taxon>Liliopsida</taxon>
        <taxon>Poales</taxon>
        <taxon>Poaceae</taxon>
        <taxon>PACMAD clade</taxon>
        <taxon>Panicoideae</taxon>
        <taxon>Andropogonodae</taxon>
        <taxon>Paspaleae</taxon>
        <taxon>Paspalinae</taxon>
        <taxon>Paspalum</taxon>
    </lineage>
</organism>
<evidence type="ECO:0000313" key="6">
    <source>
        <dbReference type="Proteomes" id="UP001341281"/>
    </source>
</evidence>
<feature type="chain" id="PRO_5042816758" description="GDSL esterase/lipase LTL1" evidence="4">
    <location>
        <begin position="21"/>
        <end position="409"/>
    </location>
</feature>
<keyword evidence="3" id="KW-0443">Lipid metabolism</keyword>
<dbReference type="Proteomes" id="UP001341281">
    <property type="component" value="Chromosome 07"/>
</dbReference>
<dbReference type="PANTHER" id="PTHR45648:SF21">
    <property type="entry name" value="OS04G0507700 PROTEIN"/>
    <property type="match status" value="1"/>
</dbReference>
<keyword evidence="2" id="KW-0378">Hydrolase</keyword>
<dbReference type="CDD" id="cd01837">
    <property type="entry name" value="SGNH_plant_lipase_like"/>
    <property type="match status" value="1"/>
</dbReference>
<dbReference type="PANTHER" id="PTHR45648">
    <property type="entry name" value="GDSL LIPASE/ACYLHYDROLASE FAMILY PROTEIN (AFU_ORTHOLOGUE AFUA_4G14700)"/>
    <property type="match status" value="1"/>
</dbReference>
<evidence type="ECO:0000256" key="3">
    <source>
        <dbReference type="ARBA" id="ARBA00022963"/>
    </source>
</evidence>
<accession>A0AAQ3U6P9</accession>
<keyword evidence="3" id="KW-0442">Lipid degradation</keyword>
<name>A0AAQ3U6P9_PASNO</name>